<keyword evidence="6" id="KW-1185">Reference proteome</keyword>
<evidence type="ECO:0000313" key="5">
    <source>
        <dbReference type="EMBL" id="RRH84184.1"/>
    </source>
</evidence>
<dbReference type="GO" id="GO:0006974">
    <property type="term" value="P:DNA damage response"/>
    <property type="evidence" value="ECO:0007669"/>
    <property type="project" value="TreeGrafter"/>
</dbReference>
<organism evidence="5 6">
    <name type="scientific">Mesorhizobium tamadayense</name>
    <dbReference type="NCBI Taxonomy" id="425306"/>
    <lineage>
        <taxon>Bacteria</taxon>
        <taxon>Pseudomonadati</taxon>
        <taxon>Pseudomonadota</taxon>
        <taxon>Alphaproteobacteria</taxon>
        <taxon>Hyphomicrobiales</taxon>
        <taxon>Phyllobacteriaceae</taxon>
        <taxon>Mesorhizobium</taxon>
    </lineage>
</organism>
<comment type="similarity">
    <text evidence="1">Belongs to the carbohydrate kinase PfkB family.</text>
</comment>
<feature type="domain" description="Carbohydrate kinase PfkB" evidence="4">
    <location>
        <begin position="2"/>
        <end position="247"/>
    </location>
</feature>
<name>A0A3P3ECS5_9HYPH</name>
<keyword evidence="2" id="KW-0808">Transferase</keyword>
<dbReference type="Pfam" id="PF00294">
    <property type="entry name" value="PfkB"/>
    <property type="match status" value="1"/>
</dbReference>
<dbReference type="PANTHER" id="PTHR43085">
    <property type="entry name" value="HEXOKINASE FAMILY MEMBER"/>
    <property type="match status" value="1"/>
</dbReference>
<keyword evidence="3 5" id="KW-0418">Kinase</keyword>
<evidence type="ECO:0000313" key="6">
    <source>
        <dbReference type="Proteomes" id="UP000273786"/>
    </source>
</evidence>
<dbReference type="Proteomes" id="UP000273786">
    <property type="component" value="Unassembled WGS sequence"/>
</dbReference>
<dbReference type="PANTHER" id="PTHR43085:SF15">
    <property type="entry name" value="2-DEHYDRO-3-DEOXYGLUCONOKINASE"/>
    <property type="match status" value="1"/>
</dbReference>
<dbReference type="OrthoDB" id="9776822at2"/>
<evidence type="ECO:0000256" key="2">
    <source>
        <dbReference type="ARBA" id="ARBA00022679"/>
    </source>
</evidence>
<dbReference type="RefSeq" id="WP_148101191.1">
    <property type="nucleotide sequence ID" value="NZ_RQXT01000187.1"/>
</dbReference>
<dbReference type="InterPro" id="IPR011611">
    <property type="entry name" value="PfkB_dom"/>
</dbReference>
<dbReference type="GO" id="GO:0005829">
    <property type="term" value="C:cytosol"/>
    <property type="evidence" value="ECO:0007669"/>
    <property type="project" value="TreeGrafter"/>
</dbReference>
<sequence length="258" mass="27350">GMITRLGEDSLGERIRSLYLDEGIATTHVIRDAAAPTGIYFIEYGPDGHSFSYRRTGSAASRLASSDLAPGMFAGVSFLHLSGISQAISESCRDASFTAMEMARSAGAKVSFDTNLRRSLWTPAAAWEALSASLPQIDFLFPSMEDAQALLGLSDPDAICDEFLRHGVKTVLLTLGDEGAIVAGGDMRIRIPAYPAQLVDATAAGDTFDGAFLAEFLRCGDPEAATRFACAAASLAVEKTGAVDSIPYLREIRTRVAA</sequence>
<dbReference type="CDD" id="cd01166">
    <property type="entry name" value="KdgK"/>
    <property type="match status" value="1"/>
</dbReference>
<proteinExistence type="inferred from homology"/>
<evidence type="ECO:0000256" key="1">
    <source>
        <dbReference type="ARBA" id="ARBA00010688"/>
    </source>
</evidence>
<dbReference type="Gene3D" id="3.40.1190.20">
    <property type="match status" value="1"/>
</dbReference>
<comment type="caution">
    <text evidence="5">The sequence shown here is derived from an EMBL/GenBank/DDBJ whole genome shotgun (WGS) entry which is preliminary data.</text>
</comment>
<feature type="non-terminal residue" evidence="5">
    <location>
        <position position="1"/>
    </location>
</feature>
<dbReference type="GO" id="GO:0042840">
    <property type="term" value="P:D-glucuronate catabolic process"/>
    <property type="evidence" value="ECO:0007669"/>
    <property type="project" value="TreeGrafter"/>
</dbReference>
<dbReference type="EMBL" id="RQXT01000187">
    <property type="protein sequence ID" value="RRH84184.1"/>
    <property type="molecule type" value="Genomic_DNA"/>
</dbReference>
<dbReference type="InterPro" id="IPR029056">
    <property type="entry name" value="Ribokinase-like"/>
</dbReference>
<dbReference type="AlphaFoldDB" id="A0A3P3ECS5"/>
<reference evidence="5 6" key="1">
    <citation type="submission" date="2018-11" db="EMBL/GenBank/DDBJ databases">
        <title>the genome of Mesorhizobium tamadayense DSM 28320.</title>
        <authorList>
            <person name="Gao J."/>
        </authorList>
    </citation>
    <scope>NUCLEOTIDE SEQUENCE [LARGE SCALE GENOMIC DNA]</scope>
    <source>
        <strain evidence="5 6">DSM 28320</strain>
    </source>
</reference>
<dbReference type="InterPro" id="IPR050306">
    <property type="entry name" value="PfkB_Carbo_kinase"/>
</dbReference>
<dbReference type="GO" id="GO:0008673">
    <property type="term" value="F:2-dehydro-3-deoxygluconokinase activity"/>
    <property type="evidence" value="ECO:0007669"/>
    <property type="project" value="TreeGrafter"/>
</dbReference>
<dbReference type="SUPFAM" id="SSF53613">
    <property type="entry name" value="Ribokinase-like"/>
    <property type="match status" value="1"/>
</dbReference>
<dbReference type="GO" id="GO:0019698">
    <property type="term" value="P:D-galacturonate catabolic process"/>
    <property type="evidence" value="ECO:0007669"/>
    <property type="project" value="TreeGrafter"/>
</dbReference>
<protein>
    <submittedName>
        <fullName evidence="5">Sugar kinase</fullName>
    </submittedName>
</protein>
<evidence type="ECO:0000259" key="4">
    <source>
        <dbReference type="Pfam" id="PF00294"/>
    </source>
</evidence>
<gene>
    <name evidence="5" type="ORF">EH240_37165</name>
</gene>
<accession>A0A3P3ECS5</accession>
<evidence type="ECO:0000256" key="3">
    <source>
        <dbReference type="ARBA" id="ARBA00022777"/>
    </source>
</evidence>